<dbReference type="Pfam" id="PF03572">
    <property type="entry name" value="Peptidase_S41"/>
    <property type="match status" value="1"/>
</dbReference>
<dbReference type="Proteomes" id="UP000244677">
    <property type="component" value="Chromosome"/>
</dbReference>
<reference evidence="2 3" key="1">
    <citation type="submission" date="2017-04" db="EMBL/GenBank/DDBJ databases">
        <title>Complete genome sequence of Flavobacterium kingsejong AJ004.</title>
        <authorList>
            <person name="Lee P.C."/>
        </authorList>
    </citation>
    <scope>NUCLEOTIDE SEQUENCE [LARGE SCALE GENOMIC DNA]</scope>
    <source>
        <strain evidence="2 3">AJ004</strain>
    </source>
</reference>
<dbReference type="GO" id="GO:0008236">
    <property type="term" value="F:serine-type peptidase activity"/>
    <property type="evidence" value="ECO:0007669"/>
    <property type="project" value="InterPro"/>
</dbReference>
<gene>
    <name evidence="2" type="ORF">FK004_09920</name>
</gene>
<dbReference type="RefSeq" id="WP_108737118.1">
    <property type="nucleotide sequence ID" value="NZ_CP020919.1"/>
</dbReference>
<evidence type="ECO:0000313" key="3">
    <source>
        <dbReference type="Proteomes" id="UP000244677"/>
    </source>
</evidence>
<keyword evidence="3" id="KW-1185">Reference proteome</keyword>
<accession>A0A2S1LP39</accession>
<dbReference type="GO" id="GO:0006508">
    <property type="term" value="P:proteolysis"/>
    <property type="evidence" value="ECO:0007669"/>
    <property type="project" value="InterPro"/>
</dbReference>
<sequence>MKSPIMTGNKIYKTITFIFISCYSLVSYGQTESLRANRIRTDRYRQDFTFFRNILQDKYPSLYRYADKMKMDTVLDSSYASINERTSDLEFYKMFKILLSKMKDGHLYCSLPPAFETYRNEKALFFPVKLKFINSKVFVEFALNSQIPTGSEIISINNQPTNAVITELLKYIVSDGNIQTKKYQILNNFFYFYYFIAFGETPSFNVVYKLKNGQIRSSKIMADLERNIIKDEIAELAQPLLDFSVKPNHIALMTIKSFNPAELKIDFNDFLENSFQKIEVLNIKKLIIDFRGNGGGRDTYGSLLYSYLANKPFTYYKNLQTVTMEMEFDKFKNNVSSFNNLTPKMFKKVNDHQFLLGKEAHPNLEVIYPHQNYNGEVWFLIDGSSFSTTAEFCAIAYSNKRGKFIGEETGGTYDGNTSGVQYEIVLPNTKMEISFGTIRYEMDVNRAKEIGRGIIPQYKVQSTILDIINKNDVQLNLAMLLAGQKNN</sequence>
<dbReference type="SUPFAM" id="SSF52096">
    <property type="entry name" value="ClpP/crotonase"/>
    <property type="match status" value="1"/>
</dbReference>
<name>A0A2S1LP39_9FLAO</name>
<feature type="domain" description="Tail specific protease" evidence="1">
    <location>
        <begin position="250"/>
        <end position="457"/>
    </location>
</feature>
<dbReference type="EMBL" id="CP020919">
    <property type="protein sequence ID" value="AWG25530.1"/>
    <property type="molecule type" value="Genomic_DNA"/>
</dbReference>
<evidence type="ECO:0000313" key="2">
    <source>
        <dbReference type="EMBL" id="AWG25530.1"/>
    </source>
</evidence>
<dbReference type="AlphaFoldDB" id="A0A2S1LP39"/>
<protein>
    <recommendedName>
        <fullName evidence="1">Tail specific protease domain-containing protein</fullName>
    </recommendedName>
</protein>
<proteinExistence type="predicted"/>
<evidence type="ECO:0000259" key="1">
    <source>
        <dbReference type="Pfam" id="PF03572"/>
    </source>
</evidence>
<dbReference type="OrthoDB" id="5480566at2"/>
<dbReference type="InterPro" id="IPR029045">
    <property type="entry name" value="ClpP/crotonase-like_dom_sf"/>
</dbReference>
<dbReference type="Gene3D" id="3.30.750.44">
    <property type="match status" value="1"/>
</dbReference>
<dbReference type="InterPro" id="IPR005151">
    <property type="entry name" value="Tail-specific_protease"/>
</dbReference>
<organism evidence="2 3">
    <name type="scientific">Flavobacterium kingsejongi</name>
    <dbReference type="NCBI Taxonomy" id="1678728"/>
    <lineage>
        <taxon>Bacteria</taxon>
        <taxon>Pseudomonadati</taxon>
        <taxon>Bacteroidota</taxon>
        <taxon>Flavobacteriia</taxon>
        <taxon>Flavobacteriales</taxon>
        <taxon>Flavobacteriaceae</taxon>
        <taxon>Flavobacterium</taxon>
    </lineage>
</organism>
<dbReference type="Gene3D" id="3.90.226.10">
    <property type="entry name" value="2-enoyl-CoA Hydratase, Chain A, domain 1"/>
    <property type="match status" value="1"/>
</dbReference>
<dbReference type="KEGG" id="fki:FK004_09920"/>